<name>A0A6L5XXH3_9FIRM</name>
<proteinExistence type="predicted"/>
<dbReference type="EMBL" id="VUMT01000005">
    <property type="protein sequence ID" value="MSS63171.1"/>
    <property type="molecule type" value="Genomic_DNA"/>
</dbReference>
<protein>
    <submittedName>
        <fullName evidence="2">Uncharacterized protein</fullName>
    </submittedName>
</protein>
<organism evidence="2 3">
    <name type="scientific">Velocimicrobium porci</name>
    <dbReference type="NCBI Taxonomy" id="2606634"/>
    <lineage>
        <taxon>Bacteria</taxon>
        <taxon>Bacillati</taxon>
        <taxon>Bacillota</taxon>
        <taxon>Clostridia</taxon>
        <taxon>Lachnospirales</taxon>
        <taxon>Lachnospiraceae</taxon>
        <taxon>Velocimicrobium</taxon>
    </lineage>
</organism>
<feature type="region of interest" description="Disordered" evidence="1">
    <location>
        <begin position="1"/>
        <end position="33"/>
    </location>
</feature>
<sequence length="189" mass="21708">MPTPPKPYAVLKAEKKSHRTKKELELREKGEKSLTSGAAFKERAKTKNNIVAHKEFLRINKILSNIEKNDALYEPIINRYCVLQAECDGLETEREYLVALVKELKQTWSDISAEIDDPESKADYLLQFTKEFTKLVAKIEKLDKDLQSKRKMLLEIEKECVMTIASALRCIPKKVESEENPLLKALADD</sequence>
<dbReference type="RefSeq" id="WP_154517981.1">
    <property type="nucleotide sequence ID" value="NZ_VUMT01000005.1"/>
</dbReference>
<gene>
    <name evidence="2" type="ORF">FYJ58_04665</name>
</gene>
<reference evidence="2 3" key="1">
    <citation type="submission" date="2019-08" db="EMBL/GenBank/DDBJ databases">
        <title>In-depth cultivation of the pig gut microbiome towards novel bacterial diversity and tailored functional studies.</title>
        <authorList>
            <person name="Wylensek D."/>
            <person name="Hitch T.C.A."/>
            <person name="Clavel T."/>
        </authorList>
    </citation>
    <scope>NUCLEOTIDE SEQUENCE [LARGE SCALE GENOMIC DNA]</scope>
    <source>
        <strain evidence="2 3">WCA-693-APC-MOT-I</strain>
    </source>
</reference>
<evidence type="ECO:0000313" key="2">
    <source>
        <dbReference type="EMBL" id="MSS63171.1"/>
    </source>
</evidence>
<accession>A0A6L5XXH3</accession>
<dbReference type="Proteomes" id="UP000482209">
    <property type="component" value="Unassembled WGS sequence"/>
</dbReference>
<evidence type="ECO:0000256" key="1">
    <source>
        <dbReference type="SAM" id="MobiDB-lite"/>
    </source>
</evidence>
<dbReference type="AlphaFoldDB" id="A0A6L5XXH3"/>
<comment type="caution">
    <text evidence="2">The sequence shown here is derived from an EMBL/GenBank/DDBJ whole genome shotgun (WGS) entry which is preliminary data.</text>
</comment>
<keyword evidence="3" id="KW-1185">Reference proteome</keyword>
<evidence type="ECO:0000313" key="3">
    <source>
        <dbReference type="Proteomes" id="UP000482209"/>
    </source>
</evidence>
<feature type="compositionally biased region" description="Basic and acidic residues" evidence="1">
    <location>
        <begin position="22"/>
        <end position="32"/>
    </location>
</feature>